<protein>
    <submittedName>
        <fullName evidence="2">Uncharacterized protein</fullName>
    </submittedName>
</protein>
<dbReference type="OrthoDB" id="4222971at2"/>
<proteinExistence type="predicted"/>
<keyword evidence="1" id="KW-1133">Transmembrane helix</keyword>
<reference evidence="2 3" key="1">
    <citation type="submission" date="2019-04" db="EMBL/GenBank/DDBJ databases">
        <title>Streptomyces oryziradicis sp. nov., a novel actinomycete isolated from rhizosphere soil of rice (Oryza sativa L.).</title>
        <authorList>
            <person name="Li C."/>
        </authorList>
    </citation>
    <scope>NUCLEOTIDE SEQUENCE [LARGE SCALE GENOMIC DNA]</scope>
    <source>
        <strain evidence="2 3">NEAU-C40</strain>
    </source>
</reference>
<feature type="transmembrane region" description="Helical" evidence="1">
    <location>
        <begin position="77"/>
        <end position="100"/>
    </location>
</feature>
<keyword evidence="3" id="KW-1185">Reference proteome</keyword>
<keyword evidence="1" id="KW-0812">Transmembrane</keyword>
<comment type="caution">
    <text evidence="2">The sequence shown here is derived from an EMBL/GenBank/DDBJ whole genome shotgun (WGS) entry which is preliminary data.</text>
</comment>
<feature type="transmembrane region" description="Helical" evidence="1">
    <location>
        <begin position="50"/>
        <end position="70"/>
    </location>
</feature>
<organism evidence="2 3">
    <name type="scientific">Actinacidiphila oryziradicis</name>
    <dbReference type="NCBI Taxonomy" id="2571141"/>
    <lineage>
        <taxon>Bacteria</taxon>
        <taxon>Bacillati</taxon>
        <taxon>Actinomycetota</taxon>
        <taxon>Actinomycetes</taxon>
        <taxon>Kitasatosporales</taxon>
        <taxon>Streptomycetaceae</taxon>
        <taxon>Actinacidiphila</taxon>
    </lineage>
</organism>
<dbReference type="AlphaFoldDB" id="A0A4V5MX17"/>
<sequence>MTFPKCLGRRGSYLLATGIGCVLYGASIRFDPGYAPSHGLAVLQHIAPLSVWALLWIVGGLCAIAAAPITARGKDTFGFIGAVLPPTIWSLSYLAAAWPLETFSGGWVASVTWGSVAVCTMIAAGWPEEPEGRAPRGPSLDP</sequence>
<feature type="transmembrane region" description="Helical" evidence="1">
    <location>
        <begin position="106"/>
        <end position="126"/>
    </location>
</feature>
<dbReference type="PROSITE" id="PS51257">
    <property type="entry name" value="PROKAR_LIPOPROTEIN"/>
    <property type="match status" value="1"/>
</dbReference>
<dbReference type="Proteomes" id="UP000305778">
    <property type="component" value="Unassembled WGS sequence"/>
</dbReference>
<evidence type="ECO:0000313" key="3">
    <source>
        <dbReference type="Proteomes" id="UP000305778"/>
    </source>
</evidence>
<evidence type="ECO:0000313" key="2">
    <source>
        <dbReference type="EMBL" id="TJZ93208.1"/>
    </source>
</evidence>
<gene>
    <name evidence="2" type="ORF">FCI23_54565</name>
</gene>
<dbReference type="EMBL" id="SUMC01000257">
    <property type="protein sequence ID" value="TJZ93208.1"/>
    <property type="molecule type" value="Genomic_DNA"/>
</dbReference>
<keyword evidence="1" id="KW-0472">Membrane</keyword>
<name>A0A4V5MX17_9ACTN</name>
<evidence type="ECO:0000256" key="1">
    <source>
        <dbReference type="SAM" id="Phobius"/>
    </source>
</evidence>
<feature type="transmembrane region" description="Helical" evidence="1">
    <location>
        <begin position="12"/>
        <end position="30"/>
    </location>
</feature>
<accession>A0A4V5MX17</accession>
<dbReference type="RefSeq" id="WP_136731614.1">
    <property type="nucleotide sequence ID" value="NZ_SUMC01000257.1"/>
</dbReference>